<evidence type="ECO:0008006" key="3">
    <source>
        <dbReference type="Google" id="ProtNLM"/>
    </source>
</evidence>
<dbReference type="Proteomes" id="UP000318529">
    <property type="component" value="Unassembled WGS sequence"/>
</dbReference>
<dbReference type="EMBL" id="VITH01000004">
    <property type="protein sequence ID" value="TWA84833.1"/>
    <property type="molecule type" value="Genomic_DNA"/>
</dbReference>
<proteinExistence type="predicted"/>
<name>A0A560CIZ2_AZOBR</name>
<gene>
    <name evidence="1" type="ORF">FBZ83_10499</name>
</gene>
<sequence>MVRWGLLRGVTVSGLMTLAASCQTTGYNSGERVEIDCERSPIQSGWGDVFTPPWGKCHRTTASKVELMITSHSRYFEIPGGYGYAAYQSADKNTYIFQQSVRDIARLYKNRTRGSLGWEEPRTESFAGLDYQVQRFTLRRQSCAVYLLNGAPMPMYPGYRDRAFGYVCANRLEREVLERLLTSFSYDISRAENAPVILLPVKKTG</sequence>
<accession>A0A560CIZ2</accession>
<dbReference type="AlphaFoldDB" id="A0A560CIZ2"/>
<evidence type="ECO:0000313" key="1">
    <source>
        <dbReference type="EMBL" id="TWA84833.1"/>
    </source>
</evidence>
<comment type="caution">
    <text evidence="1">The sequence shown here is derived from an EMBL/GenBank/DDBJ whole genome shotgun (WGS) entry which is preliminary data.</text>
</comment>
<evidence type="ECO:0000313" key="2">
    <source>
        <dbReference type="Proteomes" id="UP000318529"/>
    </source>
</evidence>
<reference evidence="1 2" key="1">
    <citation type="submission" date="2019-06" db="EMBL/GenBank/DDBJ databases">
        <title>Genomic Encyclopedia of Type Strains, Phase IV (KMG-V): Genome sequencing to study the core and pangenomes of soil and plant-associated prokaryotes.</title>
        <authorList>
            <person name="Whitman W."/>
        </authorList>
    </citation>
    <scope>NUCLEOTIDE SEQUENCE [LARGE SCALE GENOMIC DNA]</scope>
    <source>
        <strain evidence="1 2">BR 11650</strain>
    </source>
</reference>
<organism evidence="1 2">
    <name type="scientific">Azospirillum brasilense</name>
    <dbReference type="NCBI Taxonomy" id="192"/>
    <lineage>
        <taxon>Bacteria</taxon>
        <taxon>Pseudomonadati</taxon>
        <taxon>Pseudomonadota</taxon>
        <taxon>Alphaproteobacteria</taxon>
        <taxon>Rhodospirillales</taxon>
        <taxon>Azospirillaceae</taxon>
        <taxon>Azospirillum</taxon>
    </lineage>
</organism>
<protein>
    <recommendedName>
        <fullName evidence="3">Lipoprotein</fullName>
    </recommendedName>
</protein>
<dbReference type="PROSITE" id="PS51257">
    <property type="entry name" value="PROKAR_LIPOPROTEIN"/>
    <property type="match status" value="1"/>
</dbReference>
<dbReference type="RefSeq" id="WP_145682251.1">
    <property type="nucleotide sequence ID" value="NZ_VITH01000004.1"/>
</dbReference>